<evidence type="ECO:0000313" key="1">
    <source>
        <dbReference type="EMBL" id="OWQ91902.1"/>
    </source>
</evidence>
<accession>A0A246JH74</accession>
<protein>
    <submittedName>
        <fullName evidence="1">Uncharacterized protein</fullName>
    </submittedName>
</protein>
<name>A0A246JH74_9BURK</name>
<gene>
    <name evidence="1" type="ORF">CDN99_05915</name>
</gene>
<dbReference type="Proteomes" id="UP000197468">
    <property type="component" value="Unassembled WGS sequence"/>
</dbReference>
<comment type="caution">
    <text evidence="1">The sequence shown here is derived from an EMBL/GenBank/DDBJ whole genome shotgun (WGS) entry which is preliminary data.</text>
</comment>
<proteinExistence type="predicted"/>
<organism evidence="1 2">
    <name type="scientific">Roseateles aquatilis</name>
    <dbReference type="NCBI Taxonomy" id="431061"/>
    <lineage>
        <taxon>Bacteria</taxon>
        <taxon>Pseudomonadati</taxon>
        <taxon>Pseudomonadota</taxon>
        <taxon>Betaproteobacteria</taxon>
        <taxon>Burkholderiales</taxon>
        <taxon>Sphaerotilaceae</taxon>
        <taxon>Roseateles</taxon>
    </lineage>
</organism>
<reference evidence="1 2" key="1">
    <citation type="journal article" date="2008" name="Int. J. Syst. Evol. Microbiol.">
        <title>Description of Roseateles aquatilis sp. nov. and Roseateles terrae sp. nov., in the class Betaproteobacteria, and emended description of the genus Roseateles.</title>
        <authorList>
            <person name="Gomila M."/>
            <person name="Bowien B."/>
            <person name="Falsen E."/>
            <person name="Moore E.R."/>
            <person name="Lalucat J."/>
        </authorList>
    </citation>
    <scope>NUCLEOTIDE SEQUENCE [LARGE SCALE GENOMIC DNA]</scope>
    <source>
        <strain evidence="1 2">CCUG 48205</strain>
    </source>
</reference>
<dbReference type="AlphaFoldDB" id="A0A246JH74"/>
<dbReference type="EMBL" id="NIOF01000002">
    <property type="protein sequence ID" value="OWQ91902.1"/>
    <property type="molecule type" value="Genomic_DNA"/>
</dbReference>
<evidence type="ECO:0000313" key="2">
    <source>
        <dbReference type="Proteomes" id="UP000197468"/>
    </source>
</evidence>
<sequence length="108" mass="11891">MVGTPGAISEEENAARKVFRDWSRNEVFRALPTANPEGKLYLLCVVRRRFPDRYAEAKALAGLAQDQQVSVFSGSVLRKVLASDLIGQFERSACEPLSWPQDPAPKGG</sequence>
<keyword evidence="2" id="KW-1185">Reference proteome</keyword>